<dbReference type="PANTHER" id="PTHR30238">
    <property type="entry name" value="MEMBRANE BOUND PREDICTED REDOX MODULATOR"/>
    <property type="match status" value="1"/>
</dbReference>
<dbReference type="AlphaFoldDB" id="A0A6J7RM17"/>
<evidence type="ECO:0000256" key="5">
    <source>
        <dbReference type="SAM" id="Phobius"/>
    </source>
</evidence>
<feature type="transmembrane region" description="Helical" evidence="5">
    <location>
        <begin position="46"/>
        <end position="66"/>
    </location>
</feature>
<dbReference type="InterPro" id="IPR022369">
    <property type="entry name" value="Integral_membrane_TerC_rswitch"/>
</dbReference>
<dbReference type="EMBL" id="CAFBPX010000021">
    <property type="protein sequence ID" value="CAB5029867.1"/>
    <property type="molecule type" value="Genomic_DNA"/>
</dbReference>
<accession>A0A6J7RM17</accession>
<feature type="transmembrane region" description="Helical" evidence="5">
    <location>
        <begin position="284"/>
        <end position="307"/>
    </location>
</feature>
<dbReference type="GO" id="GO:0016020">
    <property type="term" value="C:membrane"/>
    <property type="evidence" value="ECO:0007669"/>
    <property type="project" value="UniProtKB-SubCell"/>
</dbReference>
<evidence type="ECO:0000256" key="1">
    <source>
        <dbReference type="ARBA" id="ARBA00004141"/>
    </source>
</evidence>
<reference evidence="6" key="1">
    <citation type="submission" date="2020-05" db="EMBL/GenBank/DDBJ databases">
        <authorList>
            <person name="Chiriac C."/>
            <person name="Salcher M."/>
            <person name="Ghai R."/>
            <person name="Kavagutti S V."/>
        </authorList>
    </citation>
    <scope>NUCLEOTIDE SEQUENCE</scope>
</reference>
<sequence length="318" mass="34524">MLINPPLAIINADPAVIGAIVLIIGACLLIDLLVFARGRQPTRKEAILWSIGWLILGLLVTIPVILLSSPADGVNYVTVYLIERTLSLDNLVVFLLIFGYFAVPAAQRGILLFWGIILALAMRGVAIVVGVELIERFHIVTYILGALLMVLAWRMYKGAADHVDPDHSPFVRLIRRFYPIGDYHGSRFSTIVGDRRVVTPLTLALVSIVAADIAFAIDSIPAAFAITEDPLVIWAANGFALLGLRALFSLVEDLIKRFRYLNQTVAVVLGVVALKLLIQDVYKASAPVSLGIVIGLFAAGITLSILADRRDEAKPNLG</sequence>
<name>A0A6J7RM17_9ZZZZ</name>
<feature type="transmembrane region" description="Helical" evidence="5">
    <location>
        <begin position="15"/>
        <end position="34"/>
    </location>
</feature>
<evidence type="ECO:0000256" key="4">
    <source>
        <dbReference type="ARBA" id="ARBA00023136"/>
    </source>
</evidence>
<feature type="transmembrane region" description="Helical" evidence="5">
    <location>
        <begin position="197"/>
        <end position="225"/>
    </location>
</feature>
<evidence type="ECO:0000256" key="3">
    <source>
        <dbReference type="ARBA" id="ARBA00022989"/>
    </source>
</evidence>
<organism evidence="6">
    <name type="scientific">freshwater metagenome</name>
    <dbReference type="NCBI Taxonomy" id="449393"/>
    <lineage>
        <taxon>unclassified sequences</taxon>
        <taxon>metagenomes</taxon>
        <taxon>ecological metagenomes</taxon>
    </lineage>
</organism>
<feature type="transmembrane region" description="Helical" evidence="5">
    <location>
        <begin position="137"/>
        <end position="156"/>
    </location>
</feature>
<feature type="transmembrane region" description="Helical" evidence="5">
    <location>
        <begin position="86"/>
        <end position="103"/>
    </location>
</feature>
<gene>
    <name evidence="6" type="ORF">UFOPK4175_00211</name>
</gene>
<protein>
    <submittedName>
        <fullName evidence="6">Unannotated protein</fullName>
    </submittedName>
</protein>
<keyword evidence="3 5" id="KW-1133">Transmembrane helix</keyword>
<dbReference type="PANTHER" id="PTHR30238:SF0">
    <property type="entry name" value="THYLAKOID MEMBRANE PROTEIN TERC, CHLOROPLASTIC"/>
    <property type="match status" value="1"/>
</dbReference>
<feature type="transmembrane region" description="Helical" evidence="5">
    <location>
        <begin position="260"/>
        <end position="278"/>
    </location>
</feature>
<keyword evidence="4 5" id="KW-0472">Membrane</keyword>
<comment type="subcellular location">
    <subcellularLocation>
        <location evidence="1">Membrane</location>
        <topology evidence="1">Multi-pass membrane protein</topology>
    </subcellularLocation>
</comment>
<dbReference type="NCBIfam" id="TIGR03718">
    <property type="entry name" value="R_switched_Alx"/>
    <property type="match status" value="1"/>
</dbReference>
<keyword evidence="2 5" id="KW-0812">Transmembrane</keyword>
<dbReference type="Pfam" id="PF03741">
    <property type="entry name" value="TerC"/>
    <property type="match status" value="1"/>
</dbReference>
<evidence type="ECO:0000313" key="6">
    <source>
        <dbReference type="EMBL" id="CAB5029867.1"/>
    </source>
</evidence>
<evidence type="ECO:0000256" key="2">
    <source>
        <dbReference type="ARBA" id="ARBA00022692"/>
    </source>
</evidence>
<feature type="transmembrane region" description="Helical" evidence="5">
    <location>
        <begin position="231"/>
        <end position="248"/>
    </location>
</feature>
<dbReference type="InterPro" id="IPR005496">
    <property type="entry name" value="Integral_membrane_TerC"/>
</dbReference>
<feature type="transmembrane region" description="Helical" evidence="5">
    <location>
        <begin position="110"/>
        <end position="131"/>
    </location>
</feature>
<proteinExistence type="predicted"/>